<keyword evidence="3" id="KW-1185">Reference proteome</keyword>
<evidence type="ECO:0000313" key="3">
    <source>
        <dbReference type="Proteomes" id="UP000751190"/>
    </source>
</evidence>
<organism evidence="2 3">
    <name type="scientific">Diacronema lutheri</name>
    <name type="common">Unicellular marine alga</name>
    <name type="synonym">Monochrysis lutheri</name>
    <dbReference type="NCBI Taxonomy" id="2081491"/>
    <lineage>
        <taxon>Eukaryota</taxon>
        <taxon>Haptista</taxon>
        <taxon>Haptophyta</taxon>
        <taxon>Pavlovophyceae</taxon>
        <taxon>Pavlovales</taxon>
        <taxon>Pavlovaceae</taxon>
        <taxon>Diacronema</taxon>
    </lineage>
</organism>
<feature type="region of interest" description="Disordered" evidence="1">
    <location>
        <begin position="1"/>
        <end position="97"/>
    </location>
</feature>
<feature type="compositionally biased region" description="Low complexity" evidence="1">
    <location>
        <begin position="29"/>
        <end position="41"/>
    </location>
</feature>
<feature type="compositionally biased region" description="Low complexity" evidence="1">
    <location>
        <begin position="199"/>
        <end position="222"/>
    </location>
</feature>
<sequence length="233" mass="23809">MDLPKQVTPAVEEPHGDPTRPHGDPLLDASASGHGGPSAASKTTTDEGHWVHVHGHAGAPVGDPVLEASEAVHKGKPAASEREHAASQVEHSAQPNEPFASRALHKLRDVEESIAAHAGDASEAIMARAERLREGVARMTIAPGAPAAGAPSAEPRETFSDRVAHRIDRVEQTIISGMSTGVDFVKTKVIDRVKAAAQAAAPAAAPAGAPAAATGHADIAPGQAAVAPPERVE</sequence>
<protein>
    <submittedName>
        <fullName evidence="2">Uncharacterized protein</fullName>
    </submittedName>
</protein>
<dbReference type="Proteomes" id="UP000751190">
    <property type="component" value="Unassembled WGS sequence"/>
</dbReference>
<name>A0A8J5XL34_DIALT</name>
<proteinExistence type="predicted"/>
<dbReference type="EMBL" id="JAGTXO010000008">
    <property type="protein sequence ID" value="KAG8466287.1"/>
    <property type="molecule type" value="Genomic_DNA"/>
</dbReference>
<gene>
    <name evidence="2" type="ORF">KFE25_002043</name>
</gene>
<feature type="compositionally biased region" description="Basic and acidic residues" evidence="1">
    <location>
        <begin position="12"/>
        <end position="25"/>
    </location>
</feature>
<comment type="caution">
    <text evidence="2">The sequence shown here is derived from an EMBL/GenBank/DDBJ whole genome shotgun (WGS) entry which is preliminary data.</text>
</comment>
<feature type="region of interest" description="Disordered" evidence="1">
    <location>
        <begin position="199"/>
        <end position="233"/>
    </location>
</feature>
<reference evidence="2" key="1">
    <citation type="submission" date="2021-05" db="EMBL/GenBank/DDBJ databases">
        <title>The genome of the haptophyte Pavlova lutheri (Diacronema luteri, Pavlovales) - a model for lipid biosynthesis in eukaryotic algae.</title>
        <authorList>
            <person name="Hulatt C.J."/>
            <person name="Posewitz M.C."/>
        </authorList>
    </citation>
    <scope>NUCLEOTIDE SEQUENCE</scope>
    <source>
        <strain evidence="2">NIVA-4/92</strain>
    </source>
</reference>
<dbReference type="AlphaFoldDB" id="A0A8J5XL34"/>
<accession>A0A8J5XL34</accession>
<evidence type="ECO:0000256" key="1">
    <source>
        <dbReference type="SAM" id="MobiDB-lite"/>
    </source>
</evidence>
<evidence type="ECO:0000313" key="2">
    <source>
        <dbReference type="EMBL" id="KAG8466287.1"/>
    </source>
</evidence>